<dbReference type="InterPro" id="IPR002885">
    <property type="entry name" value="PPR_rpt"/>
</dbReference>
<keyword evidence="4" id="KW-1185">Reference proteome</keyword>
<proteinExistence type="predicted"/>
<dbReference type="AlphaFoldDB" id="A0A1E4SSD6"/>
<gene>
    <name evidence="3" type="ORF">CANTADRAFT_4420</name>
</gene>
<dbReference type="EMBL" id="KV453909">
    <property type="protein sequence ID" value="ODV82426.1"/>
    <property type="molecule type" value="Genomic_DNA"/>
</dbReference>
<reference evidence="4" key="1">
    <citation type="submission" date="2016-05" db="EMBL/GenBank/DDBJ databases">
        <title>Comparative genomics of biotechnologically important yeasts.</title>
        <authorList>
            <consortium name="DOE Joint Genome Institute"/>
            <person name="Riley R."/>
            <person name="Haridas S."/>
            <person name="Wolfe K.H."/>
            <person name="Lopes M.R."/>
            <person name="Hittinger C.T."/>
            <person name="Goker M."/>
            <person name="Salamov A."/>
            <person name="Wisecaver J."/>
            <person name="Long T.M."/>
            <person name="Aerts A.L."/>
            <person name="Barry K."/>
            <person name="Choi C."/>
            <person name="Clum A."/>
            <person name="Coughlan A.Y."/>
            <person name="Deshpande S."/>
            <person name="Douglass A.P."/>
            <person name="Hanson S.J."/>
            <person name="Klenk H.-P."/>
            <person name="Labutti K."/>
            <person name="Lapidus A."/>
            <person name="Lindquist E."/>
            <person name="Lipzen A."/>
            <person name="Meier-Kolthoff J.P."/>
            <person name="Ohm R.A."/>
            <person name="Otillar R.P."/>
            <person name="Pangilinan J."/>
            <person name="Peng Y."/>
            <person name="Rokas A."/>
            <person name="Rosa C.A."/>
            <person name="Scheuner C."/>
            <person name="Sibirny A.A."/>
            <person name="Slot J.C."/>
            <person name="Stielow J.B."/>
            <person name="Sun H."/>
            <person name="Kurtzman C.P."/>
            <person name="Blackwell M."/>
            <person name="Grigoriev I.V."/>
            <person name="Jeffries T.W."/>
        </authorList>
    </citation>
    <scope>NUCLEOTIDE SEQUENCE [LARGE SCALE GENOMIC DNA]</scope>
    <source>
        <strain evidence="4">NRRL Y-17324</strain>
    </source>
</reference>
<comment type="subcellular location">
    <subcellularLocation>
        <location evidence="1">Mitochondrion</location>
    </subcellularLocation>
</comment>
<evidence type="ECO:0000313" key="4">
    <source>
        <dbReference type="Proteomes" id="UP000094285"/>
    </source>
</evidence>
<dbReference type="Gene3D" id="1.25.40.10">
    <property type="entry name" value="Tetratricopeptide repeat domain"/>
    <property type="match status" value="1"/>
</dbReference>
<evidence type="ECO:0000256" key="1">
    <source>
        <dbReference type="ARBA" id="ARBA00004173"/>
    </source>
</evidence>
<dbReference type="RefSeq" id="XP_020067548.1">
    <property type="nucleotide sequence ID" value="XM_020209066.1"/>
</dbReference>
<dbReference type="Proteomes" id="UP000094285">
    <property type="component" value="Unassembled WGS sequence"/>
</dbReference>
<evidence type="ECO:0000256" key="2">
    <source>
        <dbReference type="ARBA" id="ARBA00044527"/>
    </source>
</evidence>
<dbReference type="STRING" id="984487.A0A1E4SSD6"/>
<sequence>MSVRCLRSYSTSNIKSKLDHYIETGQISKYAPRQLERKFQKGPLKSEAYSPQKALLILKAKYDSSLFQDANGQGIRLSSLAAKDLGVSSPKSLQIYKNLHHIKSATRKSIDKRLLLALMGTNEAQLKDPYLVTADVLKLLERDGETTRALGLIRLARAGSSVLGIVGMNAILQWLLEKRDHKQAIKCLNDRKKWGIPLNSHTYVILFDGLSTSHEWGKAQDETCQFALELFEKYRVESIDGDPKKLGKCGIEHFNALLSFLVKNFTNEQELAWAVFDTLKGKKTDDAKKIPTLVPNSQTFTIFLNGLKKYSEAQATTIKANKKLTNKAKSAQLIKNHQTLVETANLILDKVIKASTPPIPPTKEQAQEDPEVLVTYRAQMNRILMTIDPAFVSVFVSCYINGFSGSGVDIDGGSHYKYVQQGLEYLKAWCPEIDQMFQFVNEQARADNIISPGKSVKYITDTRLKNSQDDKEDLTPTLPQLDPSKINPMVVFPPSPFSKNKTRAIFSDKKKPLVDFTRLTYDEVQMILADKNFKDSRGKYGKKMPANIQLTQTTKKQGINKFLLMNVFDGLVRLGRHQEFILSMWYALDRWGGLDLQKEFDYFKCEKFLTSERYPKFYVDKKEVGTQVDTKKLTEKQKSTDDSIVDLLLVENLIYKLNEQFKQKGLSANNTIVEVFSALVNKDINLAYKLVPRFKTVDVIFSSLMTDIHYFNDYTFNQEQLNKSKESKEPKELKVKNTKEDKYHRYISKDQLSHFLPSLAHFMDSLLVFESQKSSQDKYLLPNMYLESLNRILDRLYSAAWINVNAEDSIMFHKYIIRSGIMLFKPREFVDPREKLEYASIIKSLRAYHQWFKENKNLSKQDVRMGNSIKALFQLRKTDTDSEDKLKSILKSIYRHSEQ</sequence>
<accession>A0A1E4SSD6</accession>
<name>A0A1E4SSD6_9ASCO</name>
<dbReference type="Pfam" id="PF13041">
    <property type="entry name" value="PPR_2"/>
    <property type="match status" value="1"/>
</dbReference>
<dbReference type="OrthoDB" id="185373at2759"/>
<dbReference type="GO" id="GO:0005739">
    <property type="term" value="C:mitochondrion"/>
    <property type="evidence" value="ECO:0007669"/>
    <property type="project" value="UniProtKB-SubCell"/>
</dbReference>
<evidence type="ECO:0000313" key="3">
    <source>
        <dbReference type="EMBL" id="ODV82426.1"/>
    </source>
</evidence>
<dbReference type="InterPro" id="IPR011990">
    <property type="entry name" value="TPR-like_helical_dom_sf"/>
</dbReference>
<dbReference type="GeneID" id="30983202"/>
<protein>
    <recommendedName>
        <fullName evidence="2">Mitochondrial 15S rRNA processing factor CCM1</fullName>
    </recommendedName>
</protein>
<organism evidence="3 4">
    <name type="scientific">Suhomyces tanzawaensis NRRL Y-17324</name>
    <dbReference type="NCBI Taxonomy" id="984487"/>
    <lineage>
        <taxon>Eukaryota</taxon>
        <taxon>Fungi</taxon>
        <taxon>Dikarya</taxon>
        <taxon>Ascomycota</taxon>
        <taxon>Saccharomycotina</taxon>
        <taxon>Pichiomycetes</taxon>
        <taxon>Debaryomycetaceae</taxon>
        <taxon>Suhomyces</taxon>
    </lineage>
</organism>